<feature type="region of interest" description="Disordered" evidence="1">
    <location>
        <begin position="55"/>
        <end position="83"/>
    </location>
</feature>
<reference evidence="3" key="1">
    <citation type="journal article" date="2005" name="Nature">
        <title>The map-based sequence of the rice genome.</title>
        <authorList>
            <consortium name="International rice genome sequencing project (IRGSP)"/>
            <person name="Matsumoto T."/>
            <person name="Wu J."/>
            <person name="Kanamori H."/>
            <person name="Katayose Y."/>
            <person name="Fujisawa M."/>
            <person name="Namiki N."/>
            <person name="Mizuno H."/>
            <person name="Yamamoto K."/>
            <person name="Antonio B.A."/>
            <person name="Baba T."/>
            <person name="Sakata K."/>
            <person name="Nagamura Y."/>
            <person name="Aoki H."/>
            <person name="Arikawa K."/>
            <person name="Arita K."/>
            <person name="Bito T."/>
            <person name="Chiden Y."/>
            <person name="Fujitsuka N."/>
            <person name="Fukunaka R."/>
            <person name="Hamada M."/>
            <person name="Harada C."/>
            <person name="Hayashi A."/>
            <person name="Hijishita S."/>
            <person name="Honda M."/>
            <person name="Hosokawa S."/>
            <person name="Ichikawa Y."/>
            <person name="Idonuma A."/>
            <person name="Iijima M."/>
            <person name="Ikeda M."/>
            <person name="Ikeno M."/>
            <person name="Ito K."/>
            <person name="Ito S."/>
            <person name="Ito T."/>
            <person name="Ito Y."/>
            <person name="Ito Y."/>
            <person name="Iwabuchi A."/>
            <person name="Kamiya K."/>
            <person name="Karasawa W."/>
            <person name="Kurita K."/>
            <person name="Katagiri S."/>
            <person name="Kikuta A."/>
            <person name="Kobayashi H."/>
            <person name="Kobayashi N."/>
            <person name="Machita K."/>
            <person name="Maehara T."/>
            <person name="Masukawa M."/>
            <person name="Mizubayashi T."/>
            <person name="Mukai Y."/>
            <person name="Nagasaki H."/>
            <person name="Nagata Y."/>
            <person name="Naito S."/>
            <person name="Nakashima M."/>
            <person name="Nakama Y."/>
            <person name="Nakamichi Y."/>
            <person name="Nakamura M."/>
            <person name="Meguro A."/>
            <person name="Negishi M."/>
            <person name="Ohta I."/>
            <person name="Ohta T."/>
            <person name="Okamoto M."/>
            <person name="Ono N."/>
            <person name="Saji S."/>
            <person name="Sakaguchi M."/>
            <person name="Sakai K."/>
            <person name="Shibata M."/>
            <person name="Shimokawa T."/>
            <person name="Song J."/>
            <person name="Takazaki Y."/>
            <person name="Terasawa K."/>
            <person name="Tsugane M."/>
            <person name="Tsuji K."/>
            <person name="Ueda S."/>
            <person name="Waki K."/>
            <person name="Yamagata H."/>
            <person name="Yamamoto M."/>
            <person name="Yamamoto S."/>
            <person name="Yamane H."/>
            <person name="Yoshiki S."/>
            <person name="Yoshihara R."/>
            <person name="Yukawa K."/>
            <person name="Zhong H."/>
            <person name="Yano M."/>
            <person name="Yuan Q."/>
            <person name="Ouyang S."/>
            <person name="Liu J."/>
            <person name="Jones K.M."/>
            <person name="Gansberger K."/>
            <person name="Moffat K."/>
            <person name="Hill J."/>
            <person name="Bera J."/>
            <person name="Fadrosh D."/>
            <person name="Jin S."/>
            <person name="Johri S."/>
            <person name="Kim M."/>
            <person name="Overton L."/>
            <person name="Reardon M."/>
            <person name="Tsitrin T."/>
            <person name="Vuong H."/>
            <person name="Weaver B."/>
            <person name="Ciecko A."/>
            <person name="Tallon L."/>
            <person name="Jackson J."/>
            <person name="Pai G."/>
            <person name="Aken S.V."/>
            <person name="Utterback T."/>
            <person name="Reidmuller S."/>
            <person name="Feldblyum T."/>
            <person name="Hsiao J."/>
            <person name="Zismann V."/>
            <person name="Iobst S."/>
            <person name="de Vazeille A.R."/>
            <person name="Buell C.R."/>
            <person name="Ying K."/>
            <person name="Li Y."/>
            <person name="Lu T."/>
            <person name="Huang Y."/>
            <person name="Zhao Q."/>
            <person name="Feng Q."/>
            <person name="Zhang L."/>
            <person name="Zhu J."/>
            <person name="Weng Q."/>
            <person name="Mu J."/>
            <person name="Lu Y."/>
            <person name="Fan D."/>
            <person name="Liu Y."/>
            <person name="Guan J."/>
            <person name="Zhang Y."/>
            <person name="Yu S."/>
            <person name="Liu X."/>
            <person name="Zhang Y."/>
            <person name="Hong G."/>
            <person name="Han B."/>
            <person name="Choisne N."/>
            <person name="Demange N."/>
            <person name="Orjeda G."/>
            <person name="Samain S."/>
            <person name="Cattolico L."/>
            <person name="Pelletier E."/>
            <person name="Couloux A."/>
            <person name="Segurens B."/>
            <person name="Wincker P."/>
            <person name="D'Hont A."/>
            <person name="Scarpelli C."/>
            <person name="Weissenbach J."/>
            <person name="Salanoubat M."/>
            <person name="Quetier F."/>
            <person name="Yu Y."/>
            <person name="Kim H.R."/>
            <person name="Rambo T."/>
            <person name="Currie J."/>
            <person name="Collura K."/>
            <person name="Luo M."/>
            <person name="Yang T."/>
            <person name="Ammiraju J.S.S."/>
            <person name="Engler F."/>
            <person name="Soderlund C."/>
            <person name="Wing R.A."/>
            <person name="Palmer L.E."/>
            <person name="de la Bastide M."/>
            <person name="Spiegel L."/>
            <person name="Nascimento L."/>
            <person name="Zutavern T."/>
            <person name="O'Shaughnessy A."/>
            <person name="Dike S."/>
            <person name="Dedhia N."/>
            <person name="Preston R."/>
            <person name="Balija V."/>
            <person name="McCombie W.R."/>
            <person name="Chow T."/>
            <person name="Chen H."/>
            <person name="Chung M."/>
            <person name="Chen C."/>
            <person name="Shaw J."/>
            <person name="Wu H."/>
            <person name="Hsiao K."/>
            <person name="Chao Y."/>
            <person name="Chu M."/>
            <person name="Cheng C."/>
            <person name="Hour A."/>
            <person name="Lee P."/>
            <person name="Lin S."/>
            <person name="Lin Y."/>
            <person name="Liou J."/>
            <person name="Liu S."/>
            <person name="Hsing Y."/>
            <person name="Raghuvanshi S."/>
            <person name="Mohanty A."/>
            <person name="Bharti A.K."/>
            <person name="Gaur A."/>
            <person name="Gupta V."/>
            <person name="Kumar D."/>
            <person name="Ravi V."/>
            <person name="Vij S."/>
            <person name="Kapur A."/>
            <person name="Khurana P."/>
            <person name="Khurana P."/>
            <person name="Khurana J.P."/>
            <person name="Tyagi A.K."/>
            <person name="Gaikwad K."/>
            <person name="Singh A."/>
            <person name="Dalal V."/>
            <person name="Srivastava S."/>
            <person name="Dixit A."/>
            <person name="Pal A.K."/>
            <person name="Ghazi I.A."/>
            <person name="Yadav M."/>
            <person name="Pandit A."/>
            <person name="Bhargava A."/>
            <person name="Sureshbabu K."/>
            <person name="Batra K."/>
            <person name="Sharma T.R."/>
            <person name="Mohapatra T."/>
            <person name="Singh N.K."/>
            <person name="Messing J."/>
            <person name="Nelson A.B."/>
            <person name="Fuks G."/>
            <person name="Kavchok S."/>
            <person name="Keizer G."/>
            <person name="Linton E."/>
            <person name="Llaca V."/>
            <person name="Song R."/>
            <person name="Tanyolac B."/>
            <person name="Young S."/>
            <person name="Ho-Il K."/>
            <person name="Hahn J.H."/>
            <person name="Sangsakoo G."/>
            <person name="Vanavichit A."/>
            <person name="de Mattos Luiz.A.T."/>
            <person name="Zimmer P.D."/>
            <person name="Malone G."/>
            <person name="Dellagostin O."/>
            <person name="de Oliveira A.C."/>
            <person name="Bevan M."/>
            <person name="Bancroft I."/>
            <person name="Minx P."/>
            <person name="Cordum H."/>
            <person name="Wilson R."/>
            <person name="Cheng Z."/>
            <person name="Jin W."/>
            <person name="Jiang J."/>
            <person name="Leong S.A."/>
            <person name="Iwama H."/>
            <person name="Gojobori T."/>
            <person name="Itoh T."/>
            <person name="Niimura Y."/>
            <person name="Fujii Y."/>
            <person name="Habara T."/>
            <person name="Sakai H."/>
            <person name="Sato Y."/>
            <person name="Wilson G."/>
            <person name="Kumar K."/>
            <person name="McCouch S."/>
            <person name="Juretic N."/>
            <person name="Hoen D."/>
            <person name="Wright S."/>
            <person name="Bruskiewich R."/>
            <person name="Bureau T."/>
            <person name="Miyao A."/>
            <person name="Hirochika H."/>
            <person name="Nishikawa T."/>
            <person name="Kadowaki K."/>
            <person name="Sugiura M."/>
            <person name="Burr B."/>
            <person name="Sasaki T."/>
        </authorList>
    </citation>
    <scope>NUCLEOTIDE SEQUENCE [LARGE SCALE GENOMIC DNA]</scope>
    <source>
        <strain evidence="3">cv. Nipponbare</strain>
    </source>
</reference>
<protein>
    <submittedName>
        <fullName evidence="2">Os03g0380300 protein</fullName>
    </submittedName>
</protein>
<evidence type="ECO:0000313" key="2">
    <source>
        <dbReference type="EMBL" id="BAS84444.1"/>
    </source>
</evidence>
<reference evidence="2 3" key="2">
    <citation type="journal article" date="2013" name="Plant Cell Physiol.">
        <title>Rice Annotation Project Database (RAP-DB): an integrative and interactive database for rice genomics.</title>
        <authorList>
            <person name="Sakai H."/>
            <person name="Lee S.S."/>
            <person name="Tanaka T."/>
            <person name="Numa H."/>
            <person name="Kim J."/>
            <person name="Kawahara Y."/>
            <person name="Wakimoto H."/>
            <person name="Yang C.C."/>
            <person name="Iwamoto M."/>
            <person name="Abe T."/>
            <person name="Yamada Y."/>
            <person name="Muto A."/>
            <person name="Inokuchi H."/>
            <person name="Ikemura T."/>
            <person name="Matsumoto T."/>
            <person name="Sasaki T."/>
            <person name="Itoh T."/>
        </authorList>
    </citation>
    <scope>NUCLEOTIDE SEQUENCE [LARGE SCALE GENOMIC DNA]</scope>
    <source>
        <strain evidence="3">cv. Nipponbare</strain>
    </source>
</reference>
<reference evidence="2 3" key="3">
    <citation type="journal article" date="2013" name="Rice">
        <title>Improvement of the Oryza sativa Nipponbare reference genome using next generation sequence and optical map data.</title>
        <authorList>
            <person name="Kawahara Y."/>
            <person name="de la Bastide M."/>
            <person name="Hamilton J.P."/>
            <person name="Kanamori H."/>
            <person name="McCombie W.R."/>
            <person name="Ouyang S."/>
            <person name="Schwartz D.C."/>
            <person name="Tanaka T."/>
            <person name="Wu J."/>
            <person name="Zhou S."/>
            <person name="Childs K.L."/>
            <person name="Davidson R.M."/>
            <person name="Lin H."/>
            <person name="Quesada-Ocampo L."/>
            <person name="Vaillancourt B."/>
            <person name="Sakai H."/>
            <person name="Lee S.S."/>
            <person name="Kim J."/>
            <person name="Numa H."/>
            <person name="Itoh T."/>
            <person name="Buell C.R."/>
            <person name="Matsumoto T."/>
        </authorList>
    </citation>
    <scope>NUCLEOTIDE SEQUENCE [LARGE SCALE GENOMIC DNA]</scope>
    <source>
        <strain evidence="3">cv. Nipponbare</strain>
    </source>
</reference>
<dbReference type="AlphaFoldDB" id="A0A0P0VYV6"/>
<gene>
    <name evidence="2" type="ordered locus">Os03g0380300</name>
    <name evidence="2" type="ORF">OSNPB_030380300</name>
</gene>
<dbReference type="PaxDb" id="39947-A0A0P0VYV6"/>
<evidence type="ECO:0000313" key="3">
    <source>
        <dbReference type="Proteomes" id="UP000059680"/>
    </source>
</evidence>
<proteinExistence type="predicted"/>
<organism evidence="2 3">
    <name type="scientific">Oryza sativa subsp. japonica</name>
    <name type="common">Rice</name>
    <dbReference type="NCBI Taxonomy" id="39947"/>
    <lineage>
        <taxon>Eukaryota</taxon>
        <taxon>Viridiplantae</taxon>
        <taxon>Streptophyta</taxon>
        <taxon>Embryophyta</taxon>
        <taxon>Tracheophyta</taxon>
        <taxon>Spermatophyta</taxon>
        <taxon>Magnoliopsida</taxon>
        <taxon>Liliopsida</taxon>
        <taxon>Poales</taxon>
        <taxon>Poaceae</taxon>
        <taxon>BOP clade</taxon>
        <taxon>Oryzoideae</taxon>
        <taxon>Oryzeae</taxon>
        <taxon>Oryzinae</taxon>
        <taxon>Oryza</taxon>
        <taxon>Oryza sativa</taxon>
    </lineage>
</organism>
<dbReference type="EMBL" id="AP014959">
    <property type="protein sequence ID" value="BAS84444.1"/>
    <property type="molecule type" value="Genomic_DNA"/>
</dbReference>
<dbReference type="Proteomes" id="UP000059680">
    <property type="component" value="Chromosome 3"/>
</dbReference>
<evidence type="ECO:0000256" key="1">
    <source>
        <dbReference type="SAM" id="MobiDB-lite"/>
    </source>
</evidence>
<dbReference type="InParanoid" id="A0A0P0VYV6"/>
<sequence length="160" mass="17943">MTRQRRSRITRNDTDASESNGEGPDRSAPNGLLCIPVPDTRHVFTQIIQRLERSRLGSQADRSRLNRTHRPSPPLPSSSRVASPVVDLRGPLPDDSMTTIEEAAKLRRALDRFVGTLPDKPSYLSQSPIWLRCLITLQTIEFFMLGTYDGIEASDDKVTN</sequence>
<dbReference type="SMR" id="A0A0P0VYV6"/>
<name>A0A0P0VYV6_ORYSJ</name>
<accession>A0A0P0VYV6</accession>
<keyword evidence="3" id="KW-1185">Reference proteome</keyword>
<feature type="region of interest" description="Disordered" evidence="1">
    <location>
        <begin position="1"/>
        <end position="34"/>
    </location>
</feature>